<dbReference type="AlphaFoldDB" id="A0A9D1LU81"/>
<dbReference type="InterPro" id="IPR023214">
    <property type="entry name" value="HAD_sf"/>
</dbReference>
<dbReference type="SUPFAM" id="SSF56784">
    <property type="entry name" value="HAD-like"/>
    <property type="match status" value="1"/>
</dbReference>
<dbReference type="EMBL" id="DVND01000045">
    <property type="protein sequence ID" value="HIU48087.1"/>
    <property type="molecule type" value="Genomic_DNA"/>
</dbReference>
<evidence type="ECO:0000313" key="1">
    <source>
        <dbReference type="EMBL" id="HIU48087.1"/>
    </source>
</evidence>
<accession>A0A9D1LU81</accession>
<evidence type="ECO:0000313" key="2">
    <source>
        <dbReference type="Proteomes" id="UP000824111"/>
    </source>
</evidence>
<sequence length="194" mass="22582">MNVYDFDNTIYDGESVIDFFFFCLKKKPALAKLLPVVVSTWVKYKLCVVSLEELTVRAEKYACRFLREAGELRAGVREFWDTHERKIKPFYKNLQREDDLVLSASCDFLLDEICRRIGIKNCIASSIDTETGKINFICYHRNKVALFRQSYPDAVVDNFYTDSKNDLPMMRLARNAYLVKGNKITKMQLKEGAE</sequence>
<gene>
    <name evidence="1" type="ORF">IAB04_01850</name>
</gene>
<protein>
    <submittedName>
        <fullName evidence="1">Haloacid dehalogenase-like hydrolase</fullName>
    </submittedName>
</protein>
<comment type="caution">
    <text evidence="1">The sequence shown here is derived from an EMBL/GenBank/DDBJ whole genome shotgun (WGS) entry which is preliminary data.</text>
</comment>
<reference evidence="1" key="2">
    <citation type="journal article" date="2021" name="PeerJ">
        <title>Extensive microbial diversity within the chicken gut microbiome revealed by metagenomics and culture.</title>
        <authorList>
            <person name="Gilroy R."/>
            <person name="Ravi A."/>
            <person name="Getino M."/>
            <person name="Pursley I."/>
            <person name="Horton D.L."/>
            <person name="Alikhan N.F."/>
            <person name="Baker D."/>
            <person name="Gharbi K."/>
            <person name="Hall N."/>
            <person name="Watson M."/>
            <person name="Adriaenssens E.M."/>
            <person name="Foster-Nyarko E."/>
            <person name="Jarju S."/>
            <person name="Secka A."/>
            <person name="Antonio M."/>
            <person name="Oren A."/>
            <person name="Chaudhuri R.R."/>
            <person name="La Ragione R."/>
            <person name="Hildebrand F."/>
            <person name="Pallen M.J."/>
        </authorList>
    </citation>
    <scope>NUCLEOTIDE SEQUENCE</scope>
    <source>
        <strain evidence="1">ChiSjej4B22-9803</strain>
    </source>
</reference>
<dbReference type="Gene3D" id="1.20.1440.100">
    <property type="entry name" value="SG protein - dephosphorylation function"/>
    <property type="match status" value="1"/>
</dbReference>
<proteinExistence type="predicted"/>
<dbReference type="InterPro" id="IPR036412">
    <property type="entry name" value="HAD-like_sf"/>
</dbReference>
<organism evidence="1 2">
    <name type="scientific">Candidatus Avimonoglobus intestinipullorum</name>
    <dbReference type="NCBI Taxonomy" id="2840699"/>
    <lineage>
        <taxon>Bacteria</taxon>
        <taxon>Bacillati</taxon>
        <taxon>Bacillota</taxon>
        <taxon>Clostridia</taxon>
        <taxon>Eubacteriales</taxon>
        <taxon>Candidatus Avimonoglobus</taxon>
    </lineage>
</organism>
<reference evidence="1" key="1">
    <citation type="submission" date="2020-10" db="EMBL/GenBank/DDBJ databases">
        <authorList>
            <person name="Gilroy R."/>
        </authorList>
    </citation>
    <scope>NUCLEOTIDE SEQUENCE</scope>
    <source>
        <strain evidence="1">ChiSjej4B22-9803</strain>
    </source>
</reference>
<name>A0A9D1LU81_9FIRM</name>
<dbReference type="Proteomes" id="UP000824111">
    <property type="component" value="Unassembled WGS sequence"/>
</dbReference>
<dbReference type="GO" id="GO:0016787">
    <property type="term" value="F:hydrolase activity"/>
    <property type="evidence" value="ECO:0007669"/>
    <property type="project" value="UniProtKB-KW"/>
</dbReference>
<dbReference type="Pfam" id="PF12710">
    <property type="entry name" value="HAD"/>
    <property type="match status" value="1"/>
</dbReference>
<keyword evidence="1" id="KW-0378">Hydrolase</keyword>
<dbReference type="Gene3D" id="3.40.50.1000">
    <property type="entry name" value="HAD superfamily/HAD-like"/>
    <property type="match status" value="1"/>
</dbReference>